<evidence type="ECO:0000256" key="3">
    <source>
        <dbReference type="ARBA" id="ARBA00023027"/>
    </source>
</evidence>
<dbReference type="GO" id="GO:0016616">
    <property type="term" value="F:oxidoreductase activity, acting on the CH-OH group of donors, NAD or NADP as acceptor"/>
    <property type="evidence" value="ECO:0007669"/>
    <property type="project" value="InterPro"/>
</dbReference>
<dbReference type="PANTHER" id="PTHR43333">
    <property type="entry name" value="2-HACID_DH_C DOMAIN-CONTAINING PROTEIN"/>
    <property type="match status" value="1"/>
</dbReference>
<feature type="domain" description="D-isomer specific 2-hydroxyacid dehydrogenase catalytic" evidence="5">
    <location>
        <begin position="5"/>
        <end position="309"/>
    </location>
</feature>
<evidence type="ECO:0000256" key="1">
    <source>
        <dbReference type="ARBA" id="ARBA00005854"/>
    </source>
</evidence>
<dbReference type="CDD" id="cd05300">
    <property type="entry name" value="2-Hacid_dh_1"/>
    <property type="match status" value="1"/>
</dbReference>
<protein>
    <submittedName>
        <fullName evidence="7">D-2-hydroxyacid dehydrogenase</fullName>
    </submittedName>
</protein>
<evidence type="ECO:0000259" key="5">
    <source>
        <dbReference type="Pfam" id="PF00389"/>
    </source>
</evidence>
<dbReference type="InterPro" id="IPR006140">
    <property type="entry name" value="D-isomer_DH_NAD-bd"/>
</dbReference>
<dbReference type="InterPro" id="IPR006139">
    <property type="entry name" value="D-isomer_2_OHA_DH_cat_dom"/>
</dbReference>
<dbReference type="SUPFAM" id="SSF52283">
    <property type="entry name" value="Formate/glycerate dehydrogenase catalytic domain-like"/>
    <property type="match status" value="1"/>
</dbReference>
<dbReference type="InterPro" id="IPR036291">
    <property type="entry name" value="NAD(P)-bd_dom_sf"/>
</dbReference>
<dbReference type="RefSeq" id="WP_276638403.1">
    <property type="nucleotide sequence ID" value="NZ_CATXWY010000004.1"/>
</dbReference>
<evidence type="ECO:0000256" key="2">
    <source>
        <dbReference type="ARBA" id="ARBA00023002"/>
    </source>
</evidence>
<evidence type="ECO:0000259" key="6">
    <source>
        <dbReference type="Pfam" id="PF02826"/>
    </source>
</evidence>
<dbReference type="PANTHER" id="PTHR43333:SF1">
    <property type="entry name" value="D-ISOMER SPECIFIC 2-HYDROXYACID DEHYDROGENASE NAD-BINDING DOMAIN-CONTAINING PROTEIN"/>
    <property type="match status" value="1"/>
</dbReference>
<comment type="caution">
    <text evidence="7">The sequence shown here is derived from an EMBL/GenBank/DDBJ whole genome shotgun (WGS) entry which is preliminary data.</text>
</comment>
<comment type="similarity">
    <text evidence="1 4">Belongs to the D-isomer specific 2-hydroxyacid dehydrogenase family.</text>
</comment>
<dbReference type="GO" id="GO:0051287">
    <property type="term" value="F:NAD binding"/>
    <property type="evidence" value="ECO:0007669"/>
    <property type="project" value="InterPro"/>
</dbReference>
<feature type="domain" description="D-isomer specific 2-hydroxyacid dehydrogenase NAD-binding" evidence="6">
    <location>
        <begin position="104"/>
        <end position="277"/>
    </location>
</feature>
<dbReference type="Pfam" id="PF02826">
    <property type="entry name" value="2-Hacid_dh_C"/>
    <property type="match status" value="1"/>
</dbReference>
<dbReference type="EMBL" id="JABZMK010000001">
    <property type="protein sequence ID" value="MBF1128615.1"/>
    <property type="molecule type" value="Genomic_DNA"/>
</dbReference>
<organism evidence="7 8">
    <name type="scientific">Dialister invisus</name>
    <dbReference type="NCBI Taxonomy" id="218538"/>
    <lineage>
        <taxon>Bacteria</taxon>
        <taxon>Bacillati</taxon>
        <taxon>Bacillota</taxon>
        <taxon>Negativicutes</taxon>
        <taxon>Veillonellales</taxon>
        <taxon>Veillonellaceae</taxon>
        <taxon>Dialister</taxon>
    </lineage>
</organism>
<dbReference type="SUPFAM" id="SSF51735">
    <property type="entry name" value="NAD(P)-binding Rossmann-fold domains"/>
    <property type="match status" value="1"/>
</dbReference>
<keyword evidence="2 4" id="KW-0560">Oxidoreductase</keyword>
<sequence length="314" mass="35272">MKLMILNKISEEKLTEFRNAVPGSVIESYPSPRDALPHVSDADAIAMWGFQNVQPFLEASPHVRWIHSLSDGVERLLTKDMLKRPIILTNSHGIHDHAVADHTLALLLSLVRCLPIMIRQQDQKIWKRPKTDSLYQKTVAIIGYGSIGKAIAQRIKGFNTKILAVKKHISDDPFTDQVYTADQIKDVLPKADITIAALPSTPETNEFFGKKEFSLMKKTSFFINIARASVVNENALVEALSEHRIAGAALDVFEKEPLPENHPFWSMENVIISPHSASFTPDSWNHVLELLKNNFIAFSKGEKLTNEINKAKGY</sequence>
<proteinExistence type="inferred from homology"/>
<gene>
    <name evidence="7" type="ORF">HXL70_00995</name>
</gene>
<reference evidence="7" key="1">
    <citation type="submission" date="2020-04" db="EMBL/GenBank/DDBJ databases">
        <title>Deep metagenomics examines the oral microbiome during advanced dental caries in children, revealing novel taxa and co-occurrences with host molecules.</title>
        <authorList>
            <person name="Baker J.L."/>
            <person name="Morton J.T."/>
            <person name="Dinis M."/>
            <person name="Alvarez R."/>
            <person name="Tran N.C."/>
            <person name="Knight R."/>
            <person name="Edlund A."/>
        </authorList>
    </citation>
    <scope>NUCLEOTIDE SEQUENCE</scope>
    <source>
        <strain evidence="7">JCVI_32_bin.14</strain>
    </source>
</reference>
<dbReference type="Proteomes" id="UP000757890">
    <property type="component" value="Unassembled WGS sequence"/>
</dbReference>
<evidence type="ECO:0000313" key="8">
    <source>
        <dbReference type="Proteomes" id="UP000757890"/>
    </source>
</evidence>
<dbReference type="Pfam" id="PF00389">
    <property type="entry name" value="2-Hacid_dh"/>
    <property type="match status" value="1"/>
</dbReference>
<dbReference type="AlphaFoldDB" id="A0A930B715"/>
<keyword evidence="3" id="KW-0520">NAD</keyword>
<accession>A0A930B715</accession>
<name>A0A930B715_9FIRM</name>
<evidence type="ECO:0000313" key="7">
    <source>
        <dbReference type="EMBL" id="MBF1128615.1"/>
    </source>
</evidence>
<evidence type="ECO:0000256" key="4">
    <source>
        <dbReference type="RuleBase" id="RU003719"/>
    </source>
</evidence>
<dbReference type="Gene3D" id="3.40.50.720">
    <property type="entry name" value="NAD(P)-binding Rossmann-like Domain"/>
    <property type="match status" value="2"/>
</dbReference>